<dbReference type="AlphaFoldDB" id="A0A7W5ZM82"/>
<dbReference type="Pfam" id="PF00583">
    <property type="entry name" value="Acetyltransf_1"/>
    <property type="match status" value="1"/>
</dbReference>
<protein>
    <submittedName>
        <fullName evidence="2">GNAT superfamily N-acetyltransferase</fullName>
    </submittedName>
</protein>
<dbReference type="InterPro" id="IPR000182">
    <property type="entry name" value="GNAT_dom"/>
</dbReference>
<dbReference type="SUPFAM" id="SSF55729">
    <property type="entry name" value="Acyl-CoA N-acyltransferases (Nat)"/>
    <property type="match status" value="1"/>
</dbReference>
<dbReference type="EMBL" id="JACIBY010000004">
    <property type="protein sequence ID" value="MBB3838317.1"/>
    <property type="molecule type" value="Genomic_DNA"/>
</dbReference>
<dbReference type="RefSeq" id="WP_183973636.1">
    <property type="nucleotide sequence ID" value="NZ_JACIBY010000004.1"/>
</dbReference>
<evidence type="ECO:0000313" key="3">
    <source>
        <dbReference type="Proteomes" id="UP000541352"/>
    </source>
</evidence>
<dbReference type="InterPro" id="IPR016181">
    <property type="entry name" value="Acyl_CoA_acyltransferase"/>
</dbReference>
<comment type="caution">
    <text evidence="2">The sequence shown here is derived from an EMBL/GenBank/DDBJ whole genome shotgun (WGS) entry which is preliminary data.</text>
</comment>
<proteinExistence type="predicted"/>
<keyword evidence="3" id="KW-1185">Reference proteome</keyword>
<dbReference type="Gene3D" id="3.40.630.30">
    <property type="match status" value="1"/>
</dbReference>
<dbReference type="GO" id="GO:0016747">
    <property type="term" value="F:acyltransferase activity, transferring groups other than amino-acyl groups"/>
    <property type="evidence" value="ECO:0007669"/>
    <property type="project" value="InterPro"/>
</dbReference>
<dbReference type="PROSITE" id="PS51186">
    <property type="entry name" value="GNAT"/>
    <property type="match status" value="1"/>
</dbReference>
<dbReference type="Proteomes" id="UP000541352">
    <property type="component" value="Unassembled WGS sequence"/>
</dbReference>
<dbReference type="CDD" id="cd04301">
    <property type="entry name" value="NAT_SF"/>
    <property type="match status" value="1"/>
</dbReference>
<accession>A0A7W5ZM82</accession>
<gene>
    <name evidence="2" type="ORF">FHS57_002322</name>
</gene>
<evidence type="ECO:0000313" key="2">
    <source>
        <dbReference type="EMBL" id="MBB3838317.1"/>
    </source>
</evidence>
<feature type="domain" description="N-acetyltransferase" evidence="1">
    <location>
        <begin position="1"/>
        <end position="169"/>
    </location>
</feature>
<keyword evidence="2" id="KW-0808">Transferase</keyword>
<name>A0A7W5ZM82_9BACT</name>
<sequence length="181" mass="21267">MIENSFEIQQLNDFETIQDLGSRTYFPHYTHLWYDTQGIEWYMERCFGDNALKADFENPDLLYFAVRLNGKNVGFLKLVKHKTPLENQPKESFLYLEKIYFLKEATGLGLGQKAMAWVDEQARQWGINKVWLMAMNSSLKTIQSYEKAGFVKIATTRLDDEVFCRLRAELRGMVVLQKELF</sequence>
<evidence type="ECO:0000259" key="1">
    <source>
        <dbReference type="PROSITE" id="PS51186"/>
    </source>
</evidence>
<organism evidence="2 3">
    <name type="scientific">Runella defluvii</name>
    <dbReference type="NCBI Taxonomy" id="370973"/>
    <lineage>
        <taxon>Bacteria</taxon>
        <taxon>Pseudomonadati</taxon>
        <taxon>Bacteroidota</taxon>
        <taxon>Cytophagia</taxon>
        <taxon>Cytophagales</taxon>
        <taxon>Spirosomataceae</taxon>
        <taxon>Runella</taxon>
    </lineage>
</organism>
<reference evidence="2 3" key="1">
    <citation type="submission" date="2020-08" db="EMBL/GenBank/DDBJ databases">
        <title>Genomic Encyclopedia of Type Strains, Phase IV (KMG-IV): sequencing the most valuable type-strain genomes for metagenomic binning, comparative biology and taxonomic classification.</title>
        <authorList>
            <person name="Goeker M."/>
        </authorList>
    </citation>
    <scope>NUCLEOTIDE SEQUENCE [LARGE SCALE GENOMIC DNA]</scope>
    <source>
        <strain evidence="2 3">DSM 17976</strain>
    </source>
</reference>